<gene>
    <name evidence="1" type="ORF">JOQ06_017361</name>
</gene>
<reference evidence="1" key="1">
    <citation type="submission" date="2022-11" db="EMBL/GenBank/DDBJ databases">
        <title>Chromosome-level genome of Pogonophryne albipinna.</title>
        <authorList>
            <person name="Jo E."/>
        </authorList>
    </citation>
    <scope>NUCLEOTIDE SEQUENCE</scope>
    <source>
        <strain evidence="1">SGF0006</strain>
        <tissue evidence="1">Muscle</tissue>
    </source>
</reference>
<accession>A0AAD6B429</accession>
<dbReference type="AlphaFoldDB" id="A0AAD6B429"/>
<evidence type="ECO:0000313" key="1">
    <source>
        <dbReference type="EMBL" id="KAJ4935834.1"/>
    </source>
</evidence>
<proteinExistence type="predicted"/>
<protein>
    <submittedName>
        <fullName evidence="1">Uncharacterized protein</fullName>
    </submittedName>
</protein>
<dbReference type="Proteomes" id="UP001219934">
    <property type="component" value="Unassembled WGS sequence"/>
</dbReference>
<keyword evidence="2" id="KW-1185">Reference proteome</keyword>
<evidence type="ECO:0000313" key="2">
    <source>
        <dbReference type="Proteomes" id="UP001219934"/>
    </source>
</evidence>
<name>A0AAD6B429_9TELE</name>
<comment type="caution">
    <text evidence="1">The sequence shown here is derived from an EMBL/GenBank/DDBJ whole genome shotgun (WGS) entry which is preliminary data.</text>
</comment>
<dbReference type="EMBL" id="JAPTMU010000011">
    <property type="protein sequence ID" value="KAJ4935834.1"/>
    <property type="molecule type" value="Genomic_DNA"/>
</dbReference>
<sequence>MDPCLTLLACDVTASRGMASRGAEGTGYLLAENDREGALDTGPDKCAACSSWGCVRISRAAWTGPSLSNRSCVWFSILRES</sequence>
<organism evidence="1 2">
    <name type="scientific">Pogonophryne albipinna</name>
    <dbReference type="NCBI Taxonomy" id="1090488"/>
    <lineage>
        <taxon>Eukaryota</taxon>
        <taxon>Metazoa</taxon>
        <taxon>Chordata</taxon>
        <taxon>Craniata</taxon>
        <taxon>Vertebrata</taxon>
        <taxon>Euteleostomi</taxon>
        <taxon>Actinopterygii</taxon>
        <taxon>Neopterygii</taxon>
        <taxon>Teleostei</taxon>
        <taxon>Neoteleostei</taxon>
        <taxon>Acanthomorphata</taxon>
        <taxon>Eupercaria</taxon>
        <taxon>Perciformes</taxon>
        <taxon>Notothenioidei</taxon>
        <taxon>Pogonophryne</taxon>
    </lineage>
</organism>